<comment type="caution">
    <text evidence="18">The sequence shown here is derived from an EMBL/GenBank/DDBJ whole genome shotgun (WGS) entry which is preliminary data.</text>
</comment>
<reference evidence="18" key="1">
    <citation type="journal article" date="2014" name="Int. J. Syst. Evol. Microbiol.">
        <title>Complete genome sequence of Corynebacterium casei LMG S-19264T (=DSM 44701T), isolated from a smear-ripened cheese.</title>
        <authorList>
            <consortium name="US DOE Joint Genome Institute (JGI-PGF)"/>
            <person name="Walter F."/>
            <person name="Albersmeier A."/>
            <person name="Kalinowski J."/>
            <person name="Ruckert C."/>
        </authorList>
    </citation>
    <scope>NUCLEOTIDE SEQUENCE</scope>
    <source>
        <strain evidence="18">CGMCC 1.7086</strain>
    </source>
</reference>
<comment type="cofactor">
    <cofactor evidence="14">
        <name>thiamine diphosphate</name>
        <dbReference type="ChEBI" id="CHEBI:58937"/>
    </cofactor>
    <text evidence="14">Binds 1 thiamine pyrophosphate per subunit.</text>
</comment>
<feature type="domain" description="Thiamine pyrophosphate enzyme central" evidence="15">
    <location>
        <begin position="186"/>
        <end position="319"/>
    </location>
</feature>
<comment type="similarity">
    <text evidence="3 14">Belongs to the TPP enzyme family.</text>
</comment>
<protein>
    <recommendedName>
        <fullName evidence="4 14">Acetolactate synthase</fullName>
        <ecNumber evidence="4 14">2.2.1.6</ecNumber>
    </recommendedName>
</protein>
<dbReference type="InterPro" id="IPR039368">
    <property type="entry name" value="AHAS_TPP"/>
</dbReference>
<reference evidence="18" key="2">
    <citation type="submission" date="2020-09" db="EMBL/GenBank/DDBJ databases">
        <authorList>
            <person name="Sun Q."/>
            <person name="Zhou Y."/>
        </authorList>
    </citation>
    <scope>NUCLEOTIDE SEQUENCE</scope>
    <source>
        <strain evidence="18">CGMCC 1.7086</strain>
    </source>
</reference>
<keyword evidence="19" id="KW-1185">Reference proteome</keyword>
<evidence type="ECO:0000256" key="6">
    <source>
        <dbReference type="ARBA" id="ARBA00022630"/>
    </source>
</evidence>
<dbReference type="PROSITE" id="PS00187">
    <property type="entry name" value="TPP_ENZYMES"/>
    <property type="match status" value="1"/>
</dbReference>
<dbReference type="InterPro" id="IPR045229">
    <property type="entry name" value="TPP_enz"/>
</dbReference>
<keyword evidence="5 14" id="KW-0028">Amino-acid biosynthesis</keyword>
<keyword evidence="10 14" id="KW-0460">Magnesium</keyword>
<dbReference type="Pfam" id="PF00205">
    <property type="entry name" value="TPP_enzyme_M"/>
    <property type="match status" value="1"/>
</dbReference>
<dbReference type="PANTHER" id="PTHR18968">
    <property type="entry name" value="THIAMINE PYROPHOSPHATE ENZYMES"/>
    <property type="match status" value="1"/>
</dbReference>
<evidence type="ECO:0000256" key="9">
    <source>
        <dbReference type="ARBA" id="ARBA00022827"/>
    </source>
</evidence>
<evidence type="ECO:0000256" key="7">
    <source>
        <dbReference type="ARBA" id="ARBA00022679"/>
    </source>
</evidence>
<dbReference type="GO" id="GO:0003984">
    <property type="term" value="F:acetolactate synthase activity"/>
    <property type="evidence" value="ECO:0007669"/>
    <property type="project" value="UniProtKB-EC"/>
</dbReference>
<dbReference type="Pfam" id="PF02776">
    <property type="entry name" value="TPP_enzyme_N"/>
    <property type="match status" value="1"/>
</dbReference>
<dbReference type="SUPFAM" id="SSF52467">
    <property type="entry name" value="DHS-like NAD/FAD-binding domain"/>
    <property type="match status" value="1"/>
</dbReference>
<dbReference type="Pfam" id="PF02775">
    <property type="entry name" value="TPP_enzyme_C"/>
    <property type="match status" value="1"/>
</dbReference>
<evidence type="ECO:0000256" key="4">
    <source>
        <dbReference type="ARBA" id="ARBA00013145"/>
    </source>
</evidence>
<dbReference type="GO" id="GO:0009099">
    <property type="term" value="P:L-valine biosynthetic process"/>
    <property type="evidence" value="ECO:0007669"/>
    <property type="project" value="TreeGrafter"/>
</dbReference>
<feature type="domain" description="Thiamine pyrophosphate enzyme TPP-binding" evidence="16">
    <location>
        <begin position="376"/>
        <end position="524"/>
    </location>
</feature>
<dbReference type="GO" id="GO:0000287">
    <property type="term" value="F:magnesium ion binding"/>
    <property type="evidence" value="ECO:0007669"/>
    <property type="project" value="UniProtKB-UniRule"/>
</dbReference>
<dbReference type="GO" id="GO:0050660">
    <property type="term" value="F:flavin adenine dinucleotide binding"/>
    <property type="evidence" value="ECO:0007669"/>
    <property type="project" value="InterPro"/>
</dbReference>
<evidence type="ECO:0000259" key="16">
    <source>
        <dbReference type="Pfam" id="PF02775"/>
    </source>
</evidence>
<feature type="domain" description="Thiamine pyrophosphate enzyme N-terminal TPP-binding" evidence="17">
    <location>
        <begin position="1"/>
        <end position="115"/>
    </location>
</feature>
<evidence type="ECO:0000256" key="8">
    <source>
        <dbReference type="ARBA" id="ARBA00022723"/>
    </source>
</evidence>
<dbReference type="InterPro" id="IPR012001">
    <property type="entry name" value="Thiamin_PyroP_enz_TPP-bd_dom"/>
</dbReference>
<dbReference type="InterPro" id="IPR012000">
    <property type="entry name" value="Thiamin_PyroP_enz_cen_dom"/>
</dbReference>
<dbReference type="NCBIfam" id="NF006524">
    <property type="entry name" value="PRK08978.1"/>
    <property type="match status" value="1"/>
</dbReference>
<sequence>MKGAQAILEFLTEQGVDKVFGYPGGAIMPLYDALLDSPVQHYLCRHEQGAAFAAIGYARSTNRVGVCIATSGPGATNLLTSLADAKLDSVPLVMITGQVARPAMGSDAFQEVDVLGLSLSICKHSMQVMTAEDLVPCLQKAFHIAQEGRPGPVLVDIPKDILTGLVPATPQAVSDYQMPEYSMQDLQAANQLIASSERPVLYIGGGVGMANAVDELRDLIQRTDLPQVCTLKGLGSAESEHPLYLGMLGMHGLAAANLSVQQCDLLIAIGARLDDRVTGKLDEFAPHAKLIHLDIDPAEIHKRRRADVSLLGDLKTILPLLGTDTVNPSWREWVSDLKVSKAFPYAVDNSPGQIDAPQLLRQLSDMSANDAIVSCDVGQHQMWVAQHMRFSQPSCHLSSGGLGTMGFGLPAAIGAQVANPDTQVVAVCGDGSFMMNVQELGTLRRYQMPVKILILDNQRLGMVKQWQELFHEERYSETDLSDNPEFSRLAAAFDIQSDVIQCRSQVGEALRKMLAYPGPYLLHVQLDHKDNVWPIVPPNTANHQMWEQPK</sequence>
<evidence type="ECO:0000256" key="2">
    <source>
        <dbReference type="ARBA" id="ARBA00005025"/>
    </source>
</evidence>
<dbReference type="CDD" id="cd02015">
    <property type="entry name" value="TPP_AHAS"/>
    <property type="match status" value="1"/>
</dbReference>
<dbReference type="RefSeq" id="WP_188691315.1">
    <property type="nucleotide sequence ID" value="NZ_BMLS01000001.1"/>
</dbReference>
<dbReference type="AlphaFoldDB" id="A0A917YWR2"/>
<dbReference type="GO" id="GO:0030976">
    <property type="term" value="F:thiamine pyrophosphate binding"/>
    <property type="evidence" value="ECO:0007669"/>
    <property type="project" value="UniProtKB-UniRule"/>
</dbReference>
<comment type="pathway">
    <text evidence="2 14">Amino-acid biosynthesis; L-valine biosynthesis; L-valine from pyruvate: step 1/4.</text>
</comment>
<evidence type="ECO:0000256" key="13">
    <source>
        <dbReference type="ARBA" id="ARBA00048670"/>
    </source>
</evidence>
<dbReference type="EC" id="2.2.1.6" evidence="4 14"/>
<dbReference type="FunFam" id="3.40.50.970:FF:000016">
    <property type="entry name" value="Acetolactate synthase"/>
    <property type="match status" value="1"/>
</dbReference>
<evidence type="ECO:0000313" key="18">
    <source>
        <dbReference type="EMBL" id="GGO66532.1"/>
    </source>
</evidence>
<dbReference type="Proteomes" id="UP000606935">
    <property type="component" value="Unassembled WGS sequence"/>
</dbReference>
<keyword evidence="7 14" id="KW-0808">Transferase</keyword>
<dbReference type="InterPro" id="IPR029061">
    <property type="entry name" value="THDP-binding"/>
</dbReference>
<evidence type="ECO:0000256" key="1">
    <source>
        <dbReference type="ARBA" id="ARBA00004974"/>
    </source>
</evidence>
<comment type="cofactor">
    <cofactor evidence="14">
        <name>Mg(2+)</name>
        <dbReference type="ChEBI" id="CHEBI:18420"/>
    </cofactor>
    <text evidence="14">Binds 1 Mg(2+) ion per subunit.</text>
</comment>
<comment type="catalytic activity">
    <reaction evidence="13 14">
        <text>2 pyruvate + H(+) = (2S)-2-acetolactate + CO2</text>
        <dbReference type="Rhea" id="RHEA:25249"/>
        <dbReference type="ChEBI" id="CHEBI:15361"/>
        <dbReference type="ChEBI" id="CHEBI:15378"/>
        <dbReference type="ChEBI" id="CHEBI:16526"/>
        <dbReference type="ChEBI" id="CHEBI:58476"/>
        <dbReference type="EC" id="2.2.1.6"/>
    </reaction>
</comment>
<dbReference type="NCBIfam" id="TIGR00118">
    <property type="entry name" value="acolac_lg"/>
    <property type="match status" value="1"/>
</dbReference>
<dbReference type="CDD" id="cd07035">
    <property type="entry name" value="TPP_PYR_POX_like"/>
    <property type="match status" value="1"/>
</dbReference>
<dbReference type="FunFam" id="3.40.50.1220:FF:000008">
    <property type="entry name" value="Acetolactate synthase"/>
    <property type="match status" value="1"/>
</dbReference>
<evidence type="ECO:0000256" key="3">
    <source>
        <dbReference type="ARBA" id="ARBA00007812"/>
    </source>
</evidence>
<organism evidence="18 19">
    <name type="scientific">Bowmanella pacifica</name>
    <dbReference type="NCBI Taxonomy" id="502051"/>
    <lineage>
        <taxon>Bacteria</taxon>
        <taxon>Pseudomonadati</taxon>
        <taxon>Pseudomonadota</taxon>
        <taxon>Gammaproteobacteria</taxon>
        <taxon>Alteromonadales</taxon>
        <taxon>Alteromonadaceae</taxon>
        <taxon>Bowmanella</taxon>
    </lineage>
</organism>
<keyword evidence="11 14" id="KW-0786">Thiamine pyrophosphate</keyword>
<evidence type="ECO:0000259" key="17">
    <source>
        <dbReference type="Pfam" id="PF02776"/>
    </source>
</evidence>
<dbReference type="InterPro" id="IPR011766">
    <property type="entry name" value="TPP_enzyme_TPP-bd"/>
</dbReference>
<dbReference type="Gene3D" id="3.40.50.970">
    <property type="match status" value="2"/>
</dbReference>
<dbReference type="EMBL" id="BMLS01000001">
    <property type="protein sequence ID" value="GGO66532.1"/>
    <property type="molecule type" value="Genomic_DNA"/>
</dbReference>
<dbReference type="InterPro" id="IPR012846">
    <property type="entry name" value="Acetolactate_synth_lsu"/>
</dbReference>
<gene>
    <name evidence="18" type="primary">ilvB-2</name>
    <name evidence="18" type="ORF">GCM10010982_10940</name>
</gene>
<dbReference type="InterPro" id="IPR000399">
    <property type="entry name" value="TPP-bd_CS"/>
</dbReference>
<keyword evidence="12 14" id="KW-0100">Branched-chain amino acid biosynthesis</keyword>
<evidence type="ECO:0000256" key="14">
    <source>
        <dbReference type="RuleBase" id="RU003591"/>
    </source>
</evidence>
<dbReference type="SUPFAM" id="SSF52518">
    <property type="entry name" value="Thiamin diphosphate-binding fold (THDP-binding)"/>
    <property type="match status" value="2"/>
</dbReference>
<evidence type="ECO:0000256" key="11">
    <source>
        <dbReference type="ARBA" id="ARBA00023052"/>
    </source>
</evidence>
<dbReference type="PANTHER" id="PTHR18968:SF142">
    <property type="entry name" value="ACETOLACTATE SYNTHASE"/>
    <property type="match status" value="1"/>
</dbReference>
<keyword evidence="9" id="KW-0274">FAD</keyword>
<name>A0A917YWR2_9ALTE</name>
<evidence type="ECO:0000259" key="15">
    <source>
        <dbReference type="Pfam" id="PF00205"/>
    </source>
</evidence>
<keyword evidence="8 14" id="KW-0479">Metal-binding</keyword>
<evidence type="ECO:0000256" key="12">
    <source>
        <dbReference type="ARBA" id="ARBA00023304"/>
    </source>
</evidence>
<dbReference type="InterPro" id="IPR029035">
    <property type="entry name" value="DHS-like_NAD/FAD-binding_dom"/>
</dbReference>
<accession>A0A917YWR2</accession>
<keyword evidence="6" id="KW-0285">Flavoprotein</keyword>
<evidence type="ECO:0000256" key="5">
    <source>
        <dbReference type="ARBA" id="ARBA00022605"/>
    </source>
</evidence>
<dbReference type="GO" id="GO:0009097">
    <property type="term" value="P:isoleucine biosynthetic process"/>
    <property type="evidence" value="ECO:0007669"/>
    <property type="project" value="TreeGrafter"/>
</dbReference>
<evidence type="ECO:0000256" key="10">
    <source>
        <dbReference type="ARBA" id="ARBA00022842"/>
    </source>
</evidence>
<comment type="pathway">
    <text evidence="1 14">Amino-acid biosynthesis; L-isoleucine biosynthesis; L-isoleucine from 2-oxobutanoate: step 1/4.</text>
</comment>
<dbReference type="GO" id="GO:0005948">
    <property type="term" value="C:acetolactate synthase complex"/>
    <property type="evidence" value="ECO:0007669"/>
    <property type="project" value="TreeGrafter"/>
</dbReference>
<dbReference type="Gene3D" id="3.40.50.1220">
    <property type="entry name" value="TPP-binding domain"/>
    <property type="match status" value="1"/>
</dbReference>
<dbReference type="FunFam" id="3.40.50.970:FF:000007">
    <property type="entry name" value="Acetolactate synthase"/>
    <property type="match status" value="1"/>
</dbReference>
<proteinExistence type="inferred from homology"/>
<evidence type="ECO:0000313" key="19">
    <source>
        <dbReference type="Proteomes" id="UP000606935"/>
    </source>
</evidence>